<evidence type="ECO:0000313" key="2">
    <source>
        <dbReference type="Proteomes" id="UP000199415"/>
    </source>
</evidence>
<dbReference type="InterPro" id="IPR014556">
    <property type="entry name" value="UCP029407"/>
</dbReference>
<dbReference type="RefSeq" id="WP_090020244.1">
    <property type="nucleotide sequence ID" value="NZ_FNCE01000006.1"/>
</dbReference>
<dbReference type="Gene3D" id="3.40.50.300">
    <property type="entry name" value="P-loop containing nucleotide triphosphate hydrolases"/>
    <property type="match status" value="1"/>
</dbReference>
<proteinExistence type="predicted"/>
<dbReference type="STRING" id="1082479.SAMN05216241_106179"/>
<dbReference type="AlphaFoldDB" id="A0A1G7SA60"/>
<dbReference type="PIRSF" id="PIRSF029407">
    <property type="entry name" value="UCP029407"/>
    <property type="match status" value="1"/>
</dbReference>
<dbReference type="OrthoDB" id="9816424at2"/>
<name>A0A1G7SA60_9PROT</name>
<protein>
    <recommendedName>
        <fullName evidence="3">Sulfotransferase family protein</fullName>
    </recommendedName>
</protein>
<organism evidence="1 2">
    <name type="scientific">Limimonas halophila</name>
    <dbReference type="NCBI Taxonomy" id="1082479"/>
    <lineage>
        <taxon>Bacteria</taxon>
        <taxon>Pseudomonadati</taxon>
        <taxon>Pseudomonadota</taxon>
        <taxon>Alphaproteobacteria</taxon>
        <taxon>Rhodospirillales</taxon>
        <taxon>Rhodovibrionaceae</taxon>
        <taxon>Limimonas</taxon>
    </lineage>
</organism>
<dbReference type="Proteomes" id="UP000199415">
    <property type="component" value="Unassembled WGS sequence"/>
</dbReference>
<evidence type="ECO:0000313" key="1">
    <source>
        <dbReference type="EMBL" id="SDG19926.1"/>
    </source>
</evidence>
<reference evidence="1 2" key="1">
    <citation type="submission" date="2016-10" db="EMBL/GenBank/DDBJ databases">
        <authorList>
            <person name="de Groot N.N."/>
        </authorList>
    </citation>
    <scope>NUCLEOTIDE SEQUENCE [LARGE SCALE GENOMIC DNA]</scope>
    <source>
        <strain evidence="1 2">DSM 25584</strain>
    </source>
</reference>
<dbReference type="EMBL" id="FNCE01000006">
    <property type="protein sequence ID" value="SDG19926.1"/>
    <property type="molecule type" value="Genomic_DNA"/>
</dbReference>
<dbReference type="InterPro" id="IPR027417">
    <property type="entry name" value="P-loop_NTPase"/>
</dbReference>
<accession>A0A1G7SA60</accession>
<keyword evidence="2" id="KW-1185">Reference proteome</keyword>
<sequence length="325" mass="35650">MSTADATHRQRAVVVVGAGRSGTSAVTRGVAALGVDLGDNLKAGTAKNPKGFFEDWDLIRVNYDLRRTFGFKRSGAGVTRLSAEEVEGADLEPLVERAAEVIHARFGDSPVWGFKAGGVLSFLPFWERVFARVGCEPSYVVALRNPISVAKSRTKASLRRGVQENSDLEILARLVPNFRRAAQHPLAVLEYDRLLGDAKGELMRAADTLGLPVTDAVERNLDAYATDFLSQGLRRNAASEAELRAHPRLSPLTRDAYLALRRLASGEWSLDSPAFWAEWDRIDRTHAEMAPALRHIDALEAEMSQGIVGGVRAARDVLRQKLGRR</sequence>
<dbReference type="SUPFAM" id="SSF52540">
    <property type="entry name" value="P-loop containing nucleoside triphosphate hydrolases"/>
    <property type="match status" value="1"/>
</dbReference>
<evidence type="ECO:0008006" key="3">
    <source>
        <dbReference type="Google" id="ProtNLM"/>
    </source>
</evidence>
<gene>
    <name evidence="1" type="ORF">SAMN05216241_106179</name>
</gene>